<dbReference type="RefSeq" id="WP_028763296.1">
    <property type="nucleotide sequence ID" value="NZ_BPEU01000011.1"/>
</dbReference>
<feature type="signal peptide" evidence="1">
    <location>
        <begin position="1"/>
        <end position="18"/>
    </location>
</feature>
<evidence type="ECO:0000256" key="1">
    <source>
        <dbReference type="SAM" id="SignalP"/>
    </source>
</evidence>
<dbReference type="EMBL" id="BPEU01000011">
    <property type="protein sequence ID" value="GIU40389.1"/>
    <property type="molecule type" value="Genomic_DNA"/>
</dbReference>
<keyword evidence="1" id="KW-0732">Signal</keyword>
<dbReference type="InterPro" id="IPR005135">
    <property type="entry name" value="Endo/exonuclease/phosphatase"/>
</dbReference>
<sequence length="405" mass="45111">MKLLKTAAAIAVSVALLAGCNSSDDNNTQSETVRFATYNISFDRTEAGKIYEELAAGESQQIKHIAEVLQRTRPDVVFLTEFDHDGVGLNDQGVKDFNSKFLGQSQNGAEPIDYPYYYLAPTNTGLLASKDLDGNGIIALPNDAYGFGFYHGQYAFVVMSKYPLDTDNIRSFQKFLWKDMPNAALPTTESGDSYYSEEALSDFRLSSKNHIDVPVKIGEHTVHLLGMHPTPPVFDGPEDRNGKRNHDEIRLFSDYISDDVTQAYYLIDDKGTKGGLGIDASFIIAGDFNADPVDGDSYQYAIRQLLNHSRVSQEVAVGNYIPQSKGAAEYQTDKPYVGNPGDWTQLYPLRLDYVLPSNNLDVVDSGVYWEEKDSPQRYLFENEAGEQGKSVSSDHRLVWVDIKLD</sequence>
<dbReference type="InterPro" id="IPR036691">
    <property type="entry name" value="Endo/exonu/phosph_ase_sf"/>
</dbReference>
<feature type="chain" id="PRO_5047360655" evidence="1">
    <location>
        <begin position="19"/>
        <end position="405"/>
    </location>
</feature>
<gene>
    <name evidence="3" type="ORF">TUM3794_18170</name>
</gene>
<evidence type="ECO:0000313" key="4">
    <source>
        <dbReference type="Proteomes" id="UP000773469"/>
    </source>
</evidence>
<dbReference type="SUPFAM" id="SSF56219">
    <property type="entry name" value="DNase I-like"/>
    <property type="match status" value="1"/>
</dbReference>
<evidence type="ECO:0000259" key="2">
    <source>
        <dbReference type="Pfam" id="PF03372"/>
    </source>
</evidence>
<dbReference type="PROSITE" id="PS51257">
    <property type="entry name" value="PROKAR_LIPOPROTEIN"/>
    <property type="match status" value="1"/>
</dbReference>
<reference evidence="3 4" key="1">
    <citation type="submission" date="2021-05" db="EMBL/GenBank/DDBJ databases">
        <title>Molecular characterization for Shewanella algae harboring chromosomal blaOXA-55-like strains isolated from clinical and environment sample.</title>
        <authorList>
            <person name="Ohama Y."/>
            <person name="Aoki K."/>
            <person name="Harada S."/>
            <person name="Moriya K."/>
            <person name="Ishii Y."/>
            <person name="Tateda K."/>
        </authorList>
    </citation>
    <scope>NUCLEOTIDE SEQUENCE [LARGE SCALE GENOMIC DNA]</scope>
    <source>
        <strain evidence="3 4">MBTL60-118</strain>
    </source>
</reference>
<feature type="domain" description="Endonuclease/exonuclease/phosphatase" evidence="2">
    <location>
        <begin position="36"/>
        <end position="395"/>
    </location>
</feature>
<dbReference type="Proteomes" id="UP000773469">
    <property type="component" value="Unassembled WGS sequence"/>
</dbReference>
<dbReference type="Pfam" id="PF03372">
    <property type="entry name" value="Exo_endo_phos"/>
    <property type="match status" value="1"/>
</dbReference>
<dbReference type="Gene3D" id="3.60.10.10">
    <property type="entry name" value="Endonuclease/exonuclease/phosphatase"/>
    <property type="match status" value="1"/>
</dbReference>
<organism evidence="3 4">
    <name type="scientific">Shewanella colwelliana</name>
    <name type="common">Alteromonas colwelliana</name>
    <dbReference type="NCBI Taxonomy" id="23"/>
    <lineage>
        <taxon>Bacteria</taxon>
        <taxon>Pseudomonadati</taxon>
        <taxon>Pseudomonadota</taxon>
        <taxon>Gammaproteobacteria</taxon>
        <taxon>Alteromonadales</taxon>
        <taxon>Shewanellaceae</taxon>
        <taxon>Shewanella</taxon>
    </lineage>
</organism>
<accession>A0ABQ4NZ94</accession>
<proteinExistence type="predicted"/>
<evidence type="ECO:0000313" key="3">
    <source>
        <dbReference type="EMBL" id="GIU40389.1"/>
    </source>
</evidence>
<keyword evidence="4" id="KW-1185">Reference proteome</keyword>
<comment type="caution">
    <text evidence="3">The sequence shown here is derived from an EMBL/GenBank/DDBJ whole genome shotgun (WGS) entry which is preliminary data.</text>
</comment>
<name>A0ABQ4NZ94_SHECO</name>
<protein>
    <submittedName>
        <fullName evidence="3">Succinyl-CoA synthetase subunit alpha</fullName>
    </submittedName>
</protein>